<keyword evidence="3" id="KW-1185">Reference proteome</keyword>
<dbReference type="EMBL" id="BGZK01000343">
    <property type="protein sequence ID" value="GBP38059.1"/>
    <property type="molecule type" value="Genomic_DNA"/>
</dbReference>
<evidence type="ECO:0000313" key="2">
    <source>
        <dbReference type="EMBL" id="GBP38059.1"/>
    </source>
</evidence>
<gene>
    <name evidence="2" type="ORF">EVAR_95185_1</name>
</gene>
<dbReference type="Proteomes" id="UP000299102">
    <property type="component" value="Unassembled WGS sequence"/>
</dbReference>
<name>A0A4C1VHK4_EUMVA</name>
<evidence type="ECO:0000313" key="3">
    <source>
        <dbReference type="Proteomes" id="UP000299102"/>
    </source>
</evidence>
<dbReference type="AlphaFoldDB" id="A0A4C1VHK4"/>
<accession>A0A4C1VHK4</accession>
<comment type="caution">
    <text evidence="2">The sequence shown here is derived from an EMBL/GenBank/DDBJ whole genome shotgun (WGS) entry which is preliminary data.</text>
</comment>
<feature type="region of interest" description="Disordered" evidence="1">
    <location>
        <begin position="128"/>
        <end position="180"/>
    </location>
</feature>
<reference evidence="2 3" key="1">
    <citation type="journal article" date="2019" name="Commun. Biol.">
        <title>The bagworm genome reveals a unique fibroin gene that provides high tensile strength.</title>
        <authorList>
            <person name="Kono N."/>
            <person name="Nakamura H."/>
            <person name="Ohtoshi R."/>
            <person name="Tomita M."/>
            <person name="Numata K."/>
            <person name="Arakawa K."/>
        </authorList>
    </citation>
    <scope>NUCLEOTIDE SEQUENCE [LARGE SCALE GENOMIC DNA]</scope>
</reference>
<proteinExistence type="predicted"/>
<protein>
    <submittedName>
        <fullName evidence="2">Uncharacterized protein</fullName>
    </submittedName>
</protein>
<organism evidence="2 3">
    <name type="scientific">Eumeta variegata</name>
    <name type="common">Bagworm moth</name>
    <name type="synonym">Eumeta japonica</name>
    <dbReference type="NCBI Taxonomy" id="151549"/>
    <lineage>
        <taxon>Eukaryota</taxon>
        <taxon>Metazoa</taxon>
        <taxon>Ecdysozoa</taxon>
        <taxon>Arthropoda</taxon>
        <taxon>Hexapoda</taxon>
        <taxon>Insecta</taxon>
        <taxon>Pterygota</taxon>
        <taxon>Neoptera</taxon>
        <taxon>Endopterygota</taxon>
        <taxon>Lepidoptera</taxon>
        <taxon>Glossata</taxon>
        <taxon>Ditrysia</taxon>
        <taxon>Tineoidea</taxon>
        <taxon>Psychidae</taxon>
        <taxon>Oiketicinae</taxon>
        <taxon>Eumeta</taxon>
    </lineage>
</organism>
<evidence type="ECO:0000256" key="1">
    <source>
        <dbReference type="SAM" id="MobiDB-lite"/>
    </source>
</evidence>
<sequence>MRRPTCAAAAVVDATYVDASNAANEEVLDSCVQEMLQLKENKSVLGLFVPEIWCLGDRYGGVVKSVQQLPANKLKQTTNSTSCISDIEIQKRAKVIRKSHIMMPTFITSGIKQKISITDERTDYQGLNVPYRNRKRDREQNPELGLGPKLRTRLRSEQSASSGLKSRVSPGFKSKTITEPKLKPGAGLGLTAKAFLCER</sequence>